<organism evidence="2 3">
    <name type="scientific">Vespula pensylvanica</name>
    <name type="common">Western yellow jacket</name>
    <name type="synonym">Wasp</name>
    <dbReference type="NCBI Taxonomy" id="30213"/>
    <lineage>
        <taxon>Eukaryota</taxon>
        <taxon>Metazoa</taxon>
        <taxon>Ecdysozoa</taxon>
        <taxon>Arthropoda</taxon>
        <taxon>Hexapoda</taxon>
        <taxon>Insecta</taxon>
        <taxon>Pterygota</taxon>
        <taxon>Neoptera</taxon>
        <taxon>Endopterygota</taxon>
        <taxon>Hymenoptera</taxon>
        <taxon>Apocrita</taxon>
        <taxon>Aculeata</taxon>
        <taxon>Vespoidea</taxon>
        <taxon>Vespidae</taxon>
        <taxon>Vespinae</taxon>
        <taxon>Vespula</taxon>
    </lineage>
</organism>
<evidence type="ECO:0000256" key="1">
    <source>
        <dbReference type="SAM" id="Phobius"/>
    </source>
</evidence>
<keyword evidence="1" id="KW-0812">Transmembrane</keyword>
<name>A0A834K4S8_VESPE</name>
<gene>
    <name evidence="2" type="ORF">H0235_015975</name>
</gene>
<dbReference type="AlphaFoldDB" id="A0A834K4S8"/>
<keyword evidence="1" id="KW-1133">Transmembrane helix</keyword>
<keyword evidence="3" id="KW-1185">Reference proteome</keyword>
<proteinExistence type="predicted"/>
<keyword evidence="1" id="KW-0472">Membrane</keyword>
<dbReference type="Proteomes" id="UP000600918">
    <property type="component" value="Unassembled WGS sequence"/>
</dbReference>
<evidence type="ECO:0000313" key="3">
    <source>
        <dbReference type="Proteomes" id="UP000600918"/>
    </source>
</evidence>
<comment type="caution">
    <text evidence="2">The sequence shown here is derived from an EMBL/GenBank/DDBJ whole genome shotgun (WGS) entry which is preliminary data.</text>
</comment>
<sequence>MILTNFASFTLMGCLADAATIYSSLYILVFQLCDIERMVTSQPPVKIPSCPTFLTSGVQENGFLSKRSVGVIIDRSTHRKLTDF</sequence>
<evidence type="ECO:0000313" key="2">
    <source>
        <dbReference type="EMBL" id="KAF7400238.1"/>
    </source>
</evidence>
<dbReference type="EMBL" id="JACSDY010000018">
    <property type="protein sequence ID" value="KAF7400238.1"/>
    <property type="molecule type" value="Genomic_DNA"/>
</dbReference>
<feature type="transmembrane region" description="Helical" evidence="1">
    <location>
        <begin position="6"/>
        <end position="29"/>
    </location>
</feature>
<protein>
    <submittedName>
        <fullName evidence="2">Uncharacterized protein</fullName>
    </submittedName>
</protein>
<reference evidence="2" key="1">
    <citation type="journal article" date="2020" name="G3 (Bethesda)">
        <title>High-Quality Assemblies for Three Invasive Social Wasps from the &lt;i&gt;Vespula&lt;/i&gt; Genus.</title>
        <authorList>
            <person name="Harrop T.W.R."/>
            <person name="Guhlin J."/>
            <person name="McLaughlin G.M."/>
            <person name="Permina E."/>
            <person name="Stockwell P."/>
            <person name="Gilligan J."/>
            <person name="Le Lec M.F."/>
            <person name="Gruber M.A.M."/>
            <person name="Quinn O."/>
            <person name="Lovegrove M."/>
            <person name="Duncan E.J."/>
            <person name="Remnant E.J."/>
            <person name="Van Eeckhoven J."/>
            <person name="Graham B."/>
            <person name="Knapp R.A."/>
            <person name="Langford K.W."/>
            <person name="Kronenberg Z."/>
            <person name="Press M.O."/>
            <person name="Eacker S.M."/>
            <person name="Wilson-Rankin E.E."/>
            <person name="Purcell J."/>
            <person name="Lester P.J."/>
            <person name="Dearden P.K."/>
        </authorList>
    </citation>
    <scope>NUCLEOTIDE SEQUENCE</scope>
    <source>
        <strain evidence="2">Volc-1</strain>
    </source>
</reference>
<accession>A0A834K4S8</accession>